<accession>A0A0M2HDK8</accession>
<protein>
    <recommendedName>
        <fullName evidence="1">PucR C-terminal helix-turn-helix domain-containing protein</fullName>
    </recommendedName>
</protein>
<dbReference type="Gene3D" id="1.10.10.2840">
    <property type="entry name" value="PucR C-terminal helix-turn-helix domain"/>
    <property type="match status" value="1"/>
</dbReference>
<dbReference type="InterPro" id="IPR025736">
    <property type="entry name" value="PucR_C-HTH_dom"/>
</dbReference>
<sequence>MEGQRIVEHLAHELARSVVVVDREGAVVGVSYRADDYELLQRGSVSSPTDIVQDWFRETARGAQHRGRGASGAEADASWITVPLLVDGDVTGWALIAARDQELRSTELAVVDIAAELLWTAHSRPTLGGEGRRTVLRNLLDADPGIRRASLRRASKQRWVDRHDKSDVHALVYDDEVGPLERLRLTHALCRNLPGRAEVLRERDDAVFIITSRVKVGSDIDALIRAWALSQQVALKTVGTAALRPEDEDLARSAHAALTAAELSQSIPELADVTSGDGLGGWALLQAVKGHRGLLAVASPAAELLCALGDTNRETVEAYLDAAGHVRAACEQLHIHRTTLYYRLDNLPDLVKAALADGMQRSTLHLALKLDRLWAAAGV</sequence>
<name>A0A0M2HDK8_MICTR</name>
<dbReference type="Proteomes" id="UP000034098">
    <property type="component" value="Unassembled WGS sequence"/>
</dbReference>
<dbReference type="EMBL" id="JYJA01000035">
    <property type="protein sequence ID" value="KJL42267.1"/>
    <property type="molecule type" value="Genomic_DNA"/>
</dbReference>
<dbReference type="RefSeq" id="WP_045299433.1">
    <property type="nucleotide sequence ID" value="NZ_JYJA01000035.1"/>
</dbReference>
<reference evidence="2 3" key="1">
    <citation type="submission" date="2015-02" db="EMBL/GenBank/DDBJ databases">
        <title>Draft genome sequences of ten Microbacterium spp. with emphasis on heavy metal contaminated environments.</title>
        <authorList>
            <person name="Corretto E."/>
        </authorList>
    </citation>
    <scope>NUCLEOTIDE SEQUENCE [LARGE SCALE GENOMIC DNA]</scope>
    <source>
        <strain evidence="2 3">DSM 8608</strain>
    </source>
</reference>
<dbReference type="InterPro" id="IPR042070">
    <property type="entry name" value="PucR_C-HTH_sf"/>
</dbReference>
<comment type="caution">
    <text evidence="2">The sequence shown here is derived from an EMBL/GenBank/DDBJ whole genome shotgun (WGS) entry which is preliminary data.</text>
</comment>
<dbReference type="Pfam" id="PF13556">
    <property type="entry name" value="HTH_30"/>
    <property type="match status" value="1"/>
</dbReference>
<gene>
    <name evidence="2" type="ORF">RS82_02283</name>
</gene>
<dbReference type="OrthoDB" id="3505602at2"/>
<dbReference type="PATRIC" id="fig|69370.6.peg.2319"/>
<dbReference type="PANTHER" id="PTHR33744">
    <property type="entry name" value="CARBOHYDRATE DIACID REGULATOR"/>
    <property type="match status" value="1"/>
</dbReference>
<proteinExistence type="predicted"/>
<dbReference type="InterPro" id="IPR051448">
    <property type="entry name" value="CdaR-like_regulators"/>
</dbReference>
<keyword evidence="3" id="KW-1185">Reference proteome</keyword>
<evidence type="ECO:0000313" key="2">
    <source>
        <dbReference type="EMBL" id="KJL42267.1"/>
    </source>
</evidence>
<evidence type="ECO:0000313" key="3">
    <source>
        <dbReference type="Proteomes" id="UP000034098"/>
    </source>
</evidence>
<organism evidence="2 3">
    <name type="scientific">Microbacterium trichothecenolyticum</name>
    <name type="common">Aureobacterium trichothecenolyticum</name>
    <dbReference type="NCBI Taxonomy" id="69370"/>
    <lineage>
        <taxon>Bacteria</taxon>
        <taxon>Bacillati</taxon>
        <taxon>Actinomycetota</taxon>
        <taxon>Actinomycetes</taxon>
        <taxon>Micrococcales</taxon>
        <taxon>Microbacteriaceae</taxon>
        <taxon>Microbacterium</taxon>
    </lineage>
</organism>
<evidence type="ECO:0000259" key="1">
    <source>
        <dbReference type="Pfam" id="PF13556"/>
    </source>
</evidence>
<feature type="domain" description="PucR C-terminal helix-turn-helix" evidence="1">
    <location>
        <begin position="314"/>
        <end position="370"/>
    </location>
</feature>
<dbReference type="AlphaFoldDB" id="A0A0M2HDK8"/>